<keyword evidence="2" id="KW-1185">Reference proteome</keyword>
<dbReference type="Proteomes" id="UP001610444">
    <property type="component" value="Unassembled WGS sequence"/>
</dbReference>
<accession>A0ABR4J8B1</accession>
<protein>
    <submittedName>
        <fullName evidence="1">Uncharacterized protein</fullName>
    </submittedName>
</protein>
<organism evidence="1 2">
    <name type="scientific">Aspergillus pseudodeflectus</name>
    <dbReference type="NCBI Taxonomy" id="176178"/>
    <lineage>
        <taxon>Eukaryota</taxon>
        <taxon>Fungi</taxon>
        <taxon>Dikarya</taxon>
        <taxon>Ascomycota</taxon>
        <taxon>Pezizomycotina</taxon>
        <taxon>Eurotiomycetes</taxon>
        <taxon>Eurotiomycetidae</taxon>
        <taxon>Eurotiales</taxon>
        <taxon>Aspergillaceae</taxon>
        <taxon>Aspergillus</taxon>
        <taxon>Aspergillus subgen. Nidulantes</taxon>
    </lineage>
</organism>
<evidence type="ECO:0000313" key="1">
    <source>
        <dbReference type="EMBL" id="KAL2836290.1"/>
    </source>
</evidence>
<comment type="caution">
    <text evidence="1">The sequence shown here is derived from an EMBL/GenBank/DDBJ whole genome shotgun (WGS) entry which is preliminary data.</text>
</comment>
<name>A0ABR4J8B1_9EURO</name>
<gene>
    <name evidence="1" type="ORF">BJX68DRAFT_250823</name>
</gene>
<sequence length="95" mass="10303">MYAGGIEGPASQELYASQLGKLVVGGFQALPQIKTPALIVEVLRVDSFTWYLNSESCRSIPTSLKEGDHCGWLSPGAFNAFQCPERPCQVLEVSI</sequence>
<reference evidence="1 2" key="1">
    <citation type="submission" date="2024-07" db="EMBL/GenBank/DDBJ databases">
        <title>Section-level genome sequencing and comparative genomics of Aspergillus sections Usti and Cavernicolus.</title>
        <authorList>
            <consortium name="Lawrence Berkeley National Laboratory"/>
            <person name="Nybo J.L."/>
            <person name="Vesth T.C."/>
            <person name="Theobald S."/>
            <person name="Frisvad J.C."/>
            <person name="Larsen T.O."/>
            <person name="Kjaerboelling I."/>
            <person name="Rothschild-Mancinelli K."/>
            <person name="Lyhne E.K."/>
            <person name="Kogle M.E."/>
            <person name="Barry K."/>
            <person name="Clum A."/>
            <person name="Na H."/>
            <person name="Ledsgaard L."/>
            <person name="Lin J."/>
            <person name="Lipzen A."/>
            <person name="Kuo A."/>
            <person name="Riley R."/>
            <person name="Mondo S."/>
            <person name="LaButti K."/>
            <person name="Haridas S."/>
            <person name="Pangalinan J."/>
            <person name="Salamov A.A."/>
            <person name="Simmons B.A."/>
            <person name="Magnuson J.K."/>
            <person name="Chen J."/>
            <person name="Drula E."/>
            <person name="Henrissat B."/>
            <person name="Wiebenga A."/>
            <person name="Lubbers R.J."/>
            <person name="Gomes A.C."/>
            <person name="Macurrencykelacurrency M.R."/>
            <person name="Stajich J."/>
            <person name="Grigoriev I.V."/>
            <person name="Mortensen U.H."/>
            <person name="De vries R.P."/>
            <person name="Baker S.E."/>
            <person name="Andersen M.R."/>
        </authorList>
    </citation>
    <scope>NUCLEOTIDE SEQUENCE [LARGE SCALE GENOMIC DNA]</scope>
    <source>
        <strain evidence="1 2">CBS 756.74</strain>
    </source>
</reference>
<dbReference type="EMBL" id="JBFXLR010000119">
    <property type="protein sequence ID" value="KAL2836290.1"/>
    <property type="molecule type" value="Genomic_DNA"/>
</dbReference>
<dbReference type="GeneID" id="98157478"/>
<proteinExistence type="predicted"/>
<dbReference type="RefSeq" id="XP_070892034.1">
    <property type="nucleotide sequence ID" value="XM_071042314.1"/>
</dbReference>
<evidence type="ECO:0000313" key="2">
    <source>
        <dbReference type="Proteomes" id="UP001610444"/>
    </source>
</evidence>